<dbReference type="CDD" id="cd06223">
    <property type="entry name" value="PRTases_typeI"/>
    <property type="match status" value="1"/>
</dbReference>
<dbReference type="InterPro" id="IPR000836">
    <property type="entry name" value="PRTase_dom"/>
</dbReference>
<dbReference type="Gene3D" id="3.40.50.2020">
    <property type="match status" value="1"/>
</dbReference>
<evidence type="ECO:0000313" key="4">
    <source>
        <dbReference type="Proteomes" id="UP000217431"/>
    </source>
</evidence>
<dbReference type="Pfam" id="PF00156">
    <property type="entry name" value="Pribosyltran"/>
    <property type="match status" value="1"/>
</dbReference>
<dbReference type="STRING" id="28131.BWX40_01785"/>
<protein>
    <submittedName>
        <fullName evidence="3">Probable amidophosphoribosyl-transferase</fullName>
    </submittedName>
</protein>
<dbReference type="PANTHER" id="PTHR47505:SF1">
    <property type="entry name" value="DNA UTILIZATION PROTEIN YHGH"/>
    <property type="match status" value="1"/>
</dbReference>
<evidence type="ECO:0000313" key="3">
    <source>
        <dbReference type="EMBL" id="BAU17793.1"/>
    </source>
</evidence>
<dbReference type="AlphaFoldDB" id="A0A0S3UJX4"/>
<evidence type="ECO:0000256" key="1">
    <source>
        <dbReference type="ARBA" id="ARBA00008007"/>
    </source>
</evidence>
<gene>
    <name evidence="3" type="ORF">PIOMA14_I_1285</name>
</gene>
<dbReference type="PANTHER" id="PTHR47505">
    <property type="entry name" value="DNA UTILIZATION PROTEIN YHGH"/>
    <property type="match status" value="1"/>
</dbReference>
<keyword evidence="3" id="KW-0808">Transferase</keyword>
<comment type="similarity">
    <text evidence="1">Belongs to the ComF/GntX family.</text>
</comment>
<dbReference type="Proteomes" id="UP000217431">
    <property type="component" value="Chromosome I"/>
</dbReference>
<dbReference type="InterPro" id="IPR029057">
    <property type="entry name" value="PRTase-like"/>
</dbReference>
<accession>A0A0S3UJX4</accession>
<dbReference type="SUPFAM" id="SSF53271">
    <property type="entry name" value="PRTase-like"/>
    <property type="match status" value="1"/>
</dbReference>
<organism evidence="3 4">
    <name type="scientific">Prevotella intermedia</name>
    <dbReference type="NCBI Taxonomy" id="28131"/>
    <lineage>
        <taxon>Bacteria</taxon>
        <taxon>Pseudomonadati</taxon>
        <taxon>Bacteroidota</taxon>
        <taxon>Bacteroidia</taxon>
        <taxon>Bacteroidales</taxon>
        <taxon>Prevotellaceae</taxon>
        <taxon>Prevotella</taxon>
    </lineage>
</organism>
<proteinExistence type="inferred from homology"/>
<sequence>MTQISFFSRVLDLVAPRACPACGRRLGITEEPLCAACNIALPRTMHHLQPYDNELARLFWGRIPIEKCVAFFLYKPNSPSSNLIYKLKYFDRPDIGEQLGQLVATEYAAENFFDGITALLPVPLTRRRTIQRGYNQSLEIARGISAVTGLPIVTKAIRRKSFIESQTQKDLWQRTKNVEKAFELRTNAKLNNQHVLLIDDVITTGATLTAVGKELTKVPNIKISILSLCFASDK</sequence>
<evidence type="ECO:0000259" key="2">
    <source>
        <dbReference type="Pfam" id="PF00156"/>
    </source>
</evidence>
<dbReference type="InterPro" id="IPR051910">
    <property type="entry name" value="ComF/GntX_DNA_util-trans"/>
</dbReference>
<dbReference type="RefSeq" id="WP_096405569.1">
    <property type="nucleotide sequence ID" value="NZ_AP014597.1"/>
</dbReference>
<dbReference type="EMBL" id="AP014597">
    <property type="protein sequence ID" value="BAU17793.1"/>
    <property type="molecule type" value="Genomic_DNA"/>
</dbReference>
<name>A0A0S3UJX4_PREIN</name>
<dbReference type="GO" id="GO:0016740">
    <property type="term" value="F:transferase activity"/>
    <property type="evidence" value="ECO:0007669"/>
    <property type="project" value="UniProtKB-KW"/>
</dbReference>
<reference evidence="3 4" key="1">
    <citation type="journal article" date="2016" name="DNA Res.">
        <title>The complete genome sequencing of Prevotella intermedia strain OMA14 and a subsequent fine-scale, intra-species genomic comparison reveal an unusual amplification of conjugative and mobile transposons and identify a novel Prevotella-lineage-specific repeat.</title>
        <authorList>
            <person name="Naito M."/>
            <person name="Ogura Y."/>
            <person name="Itoh T."/>
            <person name="Shoji M."/>
            <person name="Okamoto M."/>
            <person name="Hayashi T."/>
            <person name="Nakayama K."/>
        </authorList>
    </citation>
    <scope>NUCLEOTIDE SEQUENCE [LARGE SCALE GENOMIC DNA]</scope>
    <source>
        <strain evidence="3 4">OMA14</strain>
    </source>
</reference>
<feature type="domain" description="Phosphoribosyltransferase" evidence="2">
    <location>
        <begin position="139"/>
        <end position="218"/>
    </location>
</feature>